<keyword evidence="4 7" id="KW-0812">Transmembrane</keyword>
<comment type="caution">
    <text evidence="8">The sequence shown here is derived from an EMBL/GenBank/DDBJ whole genome shotgun (WGS) entry which is preliminary data.</text>
</comment>
<dbReference type="RefSeq" id="WP_039084161.1">
    <property type="nucleotide sequence ID" value="NZ_JPXS01000035.1"/>
</dbReference>
<evidence type="ECO:0000256" key="3">
    <source>
        <dbReference type="ARBA" id="ARBA00022475"/>
    </source>
</evidence>
<evidence type="ECO:0000256" key="2">
    <source>
        <dbReference type="ARBA" id="ARBA00008929"/>
    </source>
</evidence>
<evidence type="ECO:0000313" key="9">
    <source>
        <dbReference type="Proteomes" id="UP000030526"/>
    </source>
</evidence>
<sequence>MMIREVLVEPQAIAWLPWAVSYFFYIGLALCAIIVALCIRFFVKPYQPKSELIALLVALSFAIVAPIALTADLHQPGRVWHFYVYLANWSWMAWGSIFLPIFMLSLVGYILFLLRQLPQRPTQKWLALLYVGNLNNTLWCWIFRILTIISSVLILLYTSMEVYNVAARPLWHQPWLIPLIIFSALPSAILLTHFAISMINGTNNKVLMKPLVIACLLLLAAIVGAIYYHSSETALDLSILWQARPAVAFTAVIWGLTLLLALFSAQAKTMQCLLLIASLILTAMVRWVLLLEVQTVAKYNALMNPYHFNWSVDGGLGMLSVAGLWVTVSVILWQLFGLINKEQRNG</sequence>
<feature type="transmembrane region" description="Helical" evidence="7">
    <location>
        <begin position="316"/>
        <end position="339"/>
    </location>
</feature>
<comment type="similarity">
    <text evidence="2">Belongs to the NrfD family.</text>
</comment>
<evidence type="ECO:0000256" key="5">
    <source>
        <dbReference type="ARBA" id="ARBA00022989"/>
    </source>
</evidence>
<evidence type="ECO:0000256" key="4">
    <source>
        <dbReference type="ARBA" id="ARBA00022692"/>
    </source>
</evidence>
<dbReference type="PANTHER" id="PTHR34856">
    <property type="entry name" value="PROTEIN NRFD"/>
    <property type="match status" value="1"/>
</dbReference>
<feature type="transmembrane region" description="Helical" evidence="7">
    <location>
        <begin position="20"/>
        <end position="43"/>
    </location>
</feature>
<dbReference type="InterPro" id="IPR052049">
    <property type="entry name" value="Electron_transfer_protein"/>
</dbReference>
<gene>
    <name evidence="8" type="ORF">JP32_07360</name>
</gene>
<feature type="transmembrane region" description="Helical" evidence="7">
    <location>
        <begin position="126"/>
        <end position="155"/>
    </location>
</feature>
<dbReference type="GO" id="GO:0005886">
    <property type="term" value="C:plasma membrane"/>
    <property type="evidence" value="ECO:0007669"/>
    <property type="project" value="UniProtKB-SubCell"/>
</dbReference>
<accession>A0A0A2XKH3</accession>
<dbReference type="EMBL" id="JPXS01000035">
    <property type="protein sequence ID" value="KGQ31135.1"/>
    <property type="molecule type" value="Genomic_DNA"/>
</dbReference>
<feature type="transmembrane region" description="Helical" evidence="7">
    <location>
        <begin position="211"/>
        <end position="230"/>
    </location>
</feature>
<evidence type="ECO:0000256" key="1">
    <source>
        <dbReference type="ARBA" id="ARBA00004651"/>
    </source>
</evidence>
<proteinExistence type="inferred from homology"/>
<feature type="transmembrane region" description="Helical" evidence="7">
    <location>
        <begin position="175"/>
        <end position="199"/>
    </location>
</feature>
<dbReference type="PANTHER" id="PTHR34856:SF2">
    <property type="entry name" value="PROTEIN NRFD"/>
    <property type="match status" value="1"/>
</dbReference>
<feature type="transmembrane region" description="Helical" evidence="7">
    <location>
        <begin position="52"/>
        <end position="71"/>
    </location>
</feature>
<feature type="transmembrane region" description="Helical" evidence="7">
    <location>
        <begin position="91"/>
        <end position="114"/>
    </location>
</feature>
<protein>
    <submittedName>
        <fullName evidence="8">Polysulfide reductase NrfD</fullName>
    </submittedName>
</protein>
<dbReference type="AlphaFoldDB" id="A0A0A2XKH3"/>
<keyword evidence="5 7" id="KW-1133">Transmembrane helix</keyword>
<dbReference type="Pfam" id="PF03916">
    <property type="entry name" value="NrfD"/>
    <property type="match status" value="1"/>
</dbReference>
<dbReference type="InterPro" id="IPR005614">
    <property type="entry name" value="NrfD-like"/>
</dbReference>
<dbReference type="Gene3D" id="1.20.1630.10">
    <property type="entry name" value="Formate dehydrogenase/DMSO reductase domain"/>
    <property type="match status" value="1"/>
</dbReference>
<evidence type="ECO:0000313" key="8">
    <source>
        <dbReference type="EMBL" id="KGQ31135.1"/>
    </source>
</evidence>
<dbReference type="Proteomes" id="UP000030526">
    <property type="component" value="Unassembled WGS sequence"/>
</dbReference>
<reference evidence="8 9" key="1">
    <citation type="submission" date="2014-08" db="EMBL/GenBank/DDBJ databases">
        <title>Chaperone-usher fimbriae in a diverse selection of Gallibacterium genomes.</title>
        <authorList>
            <person name="Kudirkiene E."/>
            <person name="Bager R.J."/>
            <person name="Johnson T.J."/>
            <person name="Bojesen A.M."/>
        </authorList>
    </citation>
    <scope>NUCLEOTIDE SEQUENCE [LARGE SCALE GENOMIC DNA]</scope>
    <source>
        <strain evidence="8 9">20558/3kl.</strain>
    </source>
</reference>
<feature type="transmembrane region" description="Helical" evidence="7">
    <location>
        <begin position="272"/>
        <end position="296"/>
    </location>
</feature>
<feature type="transmembrane region" description="Helical" evidence="7">
    <location>
        <begin position="246"/>
        <end position="265"/>
    </location>
</feature>
<organism evidence="8 9">
    <name type="scientific">Gallibacterium anatis</name>
    <dbReference type="NCBI Taxonomy" id="750"/>
    <lineage>
        <taxon>Bacteria</taxon>
        <taxon>Pseudomonadati</taxon>
        <taxon>Pseudomonadota</taxon>
        <taxon>Gammaproteobacteria</taxon>
        <taxon>Pasteurellales</taxon>
        <taxon>Pasteurellaceae</taxon>
        <taxon>Gallibacterium</taxon>
    </lineage>
</organism>
<keyword evidence="6 7" id="KW-0472">Membrane</keyword>
<evidence type="ECO:0000256" key="7">
    <source>
        <dbReference type="SAM" id="Phobius"/>
    </source>
</evidence>
<comment type="subcellular location">
    <subcellularLocation>
        <location evidence="1">Cell membrane</location>
        <topology evidence="1">Multi-pass membrane protein</topology>
    </subcellularLocation>
</comment>
<keyword evidence="3" id="KW-1003">Cell membrane</keyword>
<evidence type="ECO:0000256" key="6">
    <source>
        <dbReference type="ARBA" id="ARBA00023136"/>
    </source>
</evidence>
<name>A0A0A2XKH3_9PAST</name>